<keyword evidence="1" id="KW-0677">Repeat</keyword>
<keyword evidence="2" id="KW-0802">TPR repeat</keyword>
<evidence type="ECO:0000313" key="3">
    <source>
        <dbReference type="EMBL" id="CAE2264249.1"/>
    </source>
</evidence>
<sequence>MGSIRRLIARRRAKNDDVGANGSIANDVNYVASMFALGEAKARMGLLNEGIACWTRAVVVARRRMSNDVKKDKIAASSSQALLNIGDAFVSRGLWDEALAAWNEALRAKRILLDNEWHPDMAQILNKIGVAFSHSTADGDHTYSALMAFEKALEMQQDTLGPGHRDCVETANNICKLLDEVRRRECAIADISNENEESVDSETNTNTNKTSVFLLGDEISLSERGDKIQAEEKTVDTEEDGTVDLYDEELSHEGVSLEVVHTH</sequence>
<gene>
    <name evidence="3" type="ORF">OAUR00152_LOCUS28189</name>
</gene>
<reference evidence="3" key="1">
    <citation type="submission" date="2021-01" db="EMBL/GenBank/DDBJ databases">
        <authorList>
            <person name="Corre E."/>
            <person name="Pelletier E."/>
            <person name="Niang G."/>
            <person name="Scheremetjew M."/>
            <person name="Finn R."/>
            <person name="Kale V."/>
            <person name="Holt S."/>
            <person name="Cochrane G."/>
            <person name="Meng A."/>
            <person name="Brown T."/>
            <person name="Cohen L."/>
        </authorList>
    </citation>
    <scope>NUCLEOTIDE SEQUENCE</scope>
    <source>
        <strain evidence="3">Isolate 1302-5</strain>
    </source>
</reference>
<accession>A0A7S4JI47</accession>
<dbReference type="SUPFAM" id="SSF48452">
    <property type="entry name" value="TPR-like"/>
    <property type="match status" value="1"/>
</dbReference>
<dbReference type="AlphaFoldDB" id="A0A7S4JI47"/>
<evidence type="ECO:0008006" key="4">
    <source>
        <dbReference type="Google" id="ProtNLM"/>
    </source>
</evidence>
<dbReference type="Gene3D" id="1.25.40.10">
    <property type="entry name" value="Tetratricopeptide repeat domain"/>
    <property type="match status" value="1"/>
</dbReference>
<name>A0A7S4JI47_9STRA</name>
<dbReference type="SMART" id="SM00028">
    <property type="entry name" value="TPR"/>
    <property type="match status" value="2"/>
</dbReference>
<protein>
    <recommendedName>
        <fullName evidence="4">Kinesin light chain</fullName>
    </recommendedName>
</protein>
<evidence type="ECO:0000256" key="1">
    <source>
        <dbReference type="ARBA" id="ARBA00022737"/>
    </source>
</evidence>
<dbReference type="InterPro" id="IPR011990">
    <property type="entry name" value="TPR-like_helical_dom_sf"/>
</dbReference>
<dbReference type="InterPro" id="IPR019734">
    <property type="entry name" value="TPR_rpt"/>
</dbReference>
<evidence type="ECO:0000256" key="2">
    <source>
        <dbReference type="ARBA" id="ARBA00022803"/>
    </source>
</evidence>
<dbReference type="PANTHER" id="PTHR45641:SF19">
    <property type="entry name" value="NEPHROCYSTIN-3"/>
    <property type="match status" value="1"/>
</dbReference>
<organism evidence="3">
    <name type="scientific">Odontella aurita</name>
    <dbReference type="NCBI Taxonomy" id="265563"/>
    <lineage>
        <taxon>Eukaryota</taxon>
        <taxon>Sar</taxon>
        <taxon>Stramenopiles</taxon>
        <taxon>Ochrophyta</taxon>
        <taxon>Bacillariophyta</taxon>
        <taxon>Mediophyceae</taxon>
        <taxon>Biddulphiophycidae</taxon>
        <taxon>Eupodiscales</taxon>
        <taxon>Odontellaceae</taxon>
        <taxon>Odontella</taxon>
    </lineage>
</organism>
<dbReference type="PANTHER" id="PTHR45641">
    <property type="entry name" value="TETRATRICOPEPTIDE REPEAT PROTEIN (AFU_ORTHOLOGUE AFUA_6G03870)"/>
    <property type="match status" value="1"/>
</dbReference>
<proteinExistence type="predicted"/>
<dbReference type="EMBL" id="HBKQ01040901">
    <property type="protein sequence ID" value="CAE2264249.1"/>
    <property type="molecule type" value="Transcribed_RNA"/>
</dbReference>